<dbReference type="Pfam" id="PF04964">
    <property type="entry name" value="Flp_Fap"/>
    <property type="match status" value="1"/>
</dbReference>
<sequence length="63" mass="6486">MSLISAATVLINTFRDDKRGVTAIEYGLIASMMAVVLVVAVALVTGSLTTAFTSIGTHISTGK</sequence>
<dbReference type="InterPro" id="IPR007047">
    <property type="entry name" value="Flp_Fap"/>
</dbReference>
<dbReference type="AlphaFoldDB" id="A0A6M8HV24"/>
<keyword evidence="1" id="KW-0472">Membrane</keyword>
<keyword evidence="1" id="KW-0812">Transmembrane</keyword>
<organism evidence="2 3">
    <name type="scientific">Lichenicola cladoniae</name>
    <dbReference type="NCBI Taxonomy" id="1484109"/>
    <lineage>
        <taxon>Bacteria</taxon>
        <taxon>Pseudomonadati</taxon>
        <taxon>Pseudomonadota</taxon>
        <taxon>Alphaproteobacteria</taxon>
        <taxon>Acetobacterales</taxon>
        <taxon>Acetobacteraceae</taxon>
        <taxon>Lichenicola</taxon>
    </lineage>
</organism>
<evidence type="ECO:0000313" key="2">
    <source>
        <dbReference type="EMBL" id="QKE92429.1"/>
    </source>
</evidence>
<reference evidence="2 3" key="1">
    <citation type="journal article" date="2014" name="World J. Microbiol. Biotechnol.">
        <title>Biodiversity and physiological characteristics of Antarctic and Arctic lichens-associated bacteria.</title>
        <authorList>
            <person name="Lee Y.M."/>
            <person name="Kim E.H."/>
            <person name="Lee H.K."/>
            <person name="Hong S.G."/>
        </authorList>
    </citation>
    <scope>NUCLEOTIDE SEQUENCE [LARGE SCALE GENOMIC DNA]</scope>
    <source>
        <strain evidence="2 3">PAMC 26569</strain>
    </source>
</reference>
<feature type="transmembrane region" description="Helical" evidence="1">
    <location>
        <begin position="31"/>
        <end position="55"/>
    </location>
</feature>
<evidence type="ECO:0000256" key="1">
    <source>
        <dbReference type="SAM" id="Phobius"/>
    </source>
</evidence>
<dbReference type="Proteomes" id="UP000500767">
    <property type="component" value="Chromosome"/>
</dbReference>
<protein>
    <submittedName>
        <fullName evidence="2">Flp family type IVb pilin</fullName>
    </submittedName>
</protein>
<dbReference type="KEGG" id="lck:HN018_04470"/>
<gene>
    <name evidence="2" type="ORF">HN018_04470</name>
</gene>
<keyword evidence="3" id="KW-1185">Reference proteome</keyword>
<keyword evidence="1" id="KW-1133">Transmembrane helix</keyword>
<name>A0A6M8HV24_9PROT</name>
<accession>A0A6M8HV24</accession>
<dbReference type="EMBL" id="CP053708">
    <property type="protein sequence ID" value="QKE92429.1"/>
    <property type="molecule type" value="Genomic_DNA"/>
</dbReference>
<evidence type="ECO:0000313" key="3">
    <source>
        <dbReference type="Proteomes" id="UP000500767"/>
    </source>
</evidence>
<proteinExistence type="predicted"/>